<gene>
    <name evidence="4" type="ORF">FNK824_LOCUS18348</name>
    <name evidence="3" type="ORF">OTI717_LOCUS9363</name>
    <name evidence="1" type="ORF">RFH988_LOCUS32522</name>
    <name evidence="2" type="ORF">SEV965_LOCUS30902</name>
</gene>
<evidence type="ECO:0000313" key="5">
    <source>
        <dbReference type="Proteomes" id="UP000663882"/>
    </source>
</evidence>
<evidence type="ECO:0008006" key="6">
    <source>
        <dbReference type="Google" id="ProtNLM"/>
    </source>
</evidence>
<dbReference type="Gene3D" id="3.40.630.30">
    <property type="match status" value="1"/>
</dbReference>
<protein>
    <recommendedName>
        <fullName evidence="6">N-acetyltransferase domain-containing protein</fullName>
    </recommendedName>
</protein>
<dbReference type="InterPro" id="IPR016181">
    <property type="entry name" value="Acyl_CoA_acyltransferase"/>
</dbReference>
<dbReference type="Proteomes" id="UP000663889">
    <property type="component" value="Unassembled WGS sequence"/>
</dbReference>
<sequence>MASNDEYEMALIENEIDAHLCAKLIAEQFPLHNCLSAFNQSTPEKSFDEWVWPSMINVLDEKLSFLIRHRSTNEIVAVIIAGDLFLECKNHPYDVSTPASHNPLLDLFDEMLDHFVHHDFDQQLKPNMILFISVVVTKFKHSSKGLAAQLSTHICDYARDTKGFQYAFVQTSNSATRHIYVKKMNGKEMTIIDPATWLWKKKDDGLSRPCKDYEGEPVVNILIKLNQRK</sequence>
<comment type="caution">
    <text evidence="1">The sequence shown here is derived from an EMBL/GenBank/DDBJ whole genome shotgun (WGS) entry which is preliminary data.</text>
</comment>
<dbReference type="EMBL" id="CAJNOO010003801">
    <property type="protein sequence ID" value="CAF1355326.1"/>
    <property type="molecule type" value="Genomic_DNA"/>
</dbReference>
<dbReference type="SUPFAM" id="SSF55729">
    <property type="entry name" value="Acyl-CoA N-acyltransferases (Nat)"/>
    <property type="match status" value="1"/>
</dbReference>
<dbReference type="Proteomes" id="UP000663882">
    <property type="component" value="Unassembled WGS sequence"/>
</dbReference>
<evidence type="ECO:0000313" key="4">
    <source>
        <dbReference type="EMBL" id="CAF3858761.1"/>
    </source>
</evidence>
<accession>A0A815HQI8</accession>
<dbReference type="EMBL" id="CAJOBE010003051">
    <property type="protein sequence ID" value="CAF3858761.1"/>
    <property type="molecule type" value="Genomic_DNA"/>
</dbReference>
<dbReference type="Proteomes" id="UP000663823">
    <property type="component" value="Unassembled WGS sequence"/>
</dbReference>
<dbReference type="AlphaFoldDB" id="A0A815HQI8"/>
<organism evidence="1 5">
    <name type="scientific">Rotaria sordida</name>
    <dbReference type="NCBI Taxonomy" id="392033"/>
    <lineage>
        <taxon>Eukaryota</taxon>
        <taxon>Metazoa</taxon>
        <taxon>Spiralia</taxon>
        <taxon>Gnathifera</taxon>
        <taxon>Rotifera</taxon>
        <taxon>Eurotatoria</taxon>
        <taxon>Bdelloidea</taxon>
        <taxon>Philodinida</taxon>
        <taxon>Philodinidae</taxon>
        <taxon>Rotaria</taxon>
    </lineage>
</organism>
<evidence type="ECO:0000313" key="1">
    <source>
        <dbReference type="EMBL" id="CAF1355326.1"/>
    </source>
</evidence>
<dbReference type="EMBL" id="CAJOAX010000792">
    <property type="protein sequence ID" value="CAF3650860.1"/>
    <property type="molecule type" value="Genomic_DNA"/>
</dbReference>
<name>A0A815HQI8_9BILA</name>
<proteinExistence type="predicted"/>
<evidence type="ECO:0000313" key="2">
    <source>
        <dbReference type="EMBL" id="CAF1390543.1"/>
    </source>
</evidence>
<dbReference type="Proteomes" id="UP000663874">
    <property type="component" value="Unassembled WGS sequence"/>
</dbReference>
<dbReference type="OrthoDB" id="9977091at2759"/>
<reference evidence="1" key="1">
    <citation type="submission" date="2021-02" db="EMBL/GenBank/DDBJ databases">
        <authorList>
            <person name="Nowell W R."/>
        </authorList>
    </citation>
    <scope>NUCLEOTIDE SEQUENCE</scope>
</reference>
<evidence type="ECO:0000313" key="3">
    <source>
        <dbReference type="EMBL" id="CAF3650860.1"/>
    </source>
</evidence>
<dbReference type="EMBL" id="CAJNOU010003435">
    <property type="protein sequence ID" value="CAF1390543.1"/>
    <property type="molecule type" value="Genomic_DNA"/>
</dbReference>